<dbReference type="Gene3D" id="3.40.630.10">
    <property type="entry name" value="Zn peptidases"/>
    <property type="match status" value="1"/>
</dbReference>
<dbReference type="Pfam" id="PF07687">
    <property type="entry name" value="M20_dimer"/>
    <property type="match status" value="1"/>
</dbReference>
<reference evidence="5" key="1">
    <citation type="submission" date="2020-09" db="EMBL/GenBank/DDBJ databases">
        <title>Sphingomonas sp., a new species isolated from pork steak.</title>
        <authorList>
            <person name="Heidler von Heilborn D."/>
        </authorList>
    </citation>
    <scope>NUCLEOTIDE SEQUENCE [LARGE SCALE GENOMIC DNA]</scope>
</reference>
<feature type="chain" id="PRO_5037998089" evidence="2">
    <location>
        <begin position="26"/>
        <end position="488"/>
    </location>
</feature>
<feature type="domain" description="Peptidase M20 dimerisation" evidence="3">
    <location>
        <begin position="214"/>
        <end position="307"/>
    </location>
</feature>
<dbReference type="GO" id="GO:0046657">
    <property type="term" value="P:folic acid catabolic process"/>
    <property type="evidence" value="ECO:0007669"/>
    <property type="project" value="TreeGrafter"/>
</dbReference>
<feature type="signal peptide" evidence="2">
    <location>
        <begin position="1"/>
        <end position="25"/>
    </location>
</feature>
<proteinExistence type="predicted"/>
<dbReference type="PANTHER" id="PTHR30575:SF0">
    <property type="entry name" value="XAA-ARG DIPEPTIDASE"/>
    <property type="match status" value="1"/>
</dbReference>
<dbReference type="KEGG" id="sari:H5J25_02855"/>
<name>A0A974NVI6_9SPHN</name>
<evidence type="ECO:0000256" key="2">
    <source>
        <dbReference type="SAM" id="SignalP"/>
    </source>
</evidence>
<protein>
    <submittedName>
        <fullName evidence="4">Amidohydrolase</fullName>
    </submittedName>
</protein>
<sequence length="488" mass="50895">MMLRSFAWAVTAATVSAFVPHTAAAQGASDADRQAILNGVDAQSPALARNALAVWNYAEVGYQETKSSDLLQDTLKKAGFAITPGVAGMPTAFVASFRRGKGPVIGILAEYDALPGLAQRSEPTRAPIEGQAAGHGCGHNIFGAASVAAAIAVKDWMVANKVDGEVRVFGSPAEEGGSGKVYLVRAGLFNDVDAVLHWHPGDSNQVSNGASQANISGKFRFKGVSAHASALPDKGRSALDGVEVMNVAVNYLREHIPMTTRIHYVVTNGGVAPNVVPDFAESYYYVRHTDPAVVRSVMDRVRKAAEGAAMATGTTVEFEATGGVYSMLANDTLAKVMDANLRAVGGARWTPEETAWARTMQPGLPVQRPMESAGSVAAISTADGGGSTDVADVSWTTPTIGLGAATWVPGTPAHSWQAVAASGSTIGAKGGTVAAKTIALTAADLFRNPEAIAAAKAEFQQRRGPNFTYRAMLGDRSPPLDYRRASVK</sequence>
<evidence type="ECO:0000259" key="3">
    <source>
        <dbReference type="Pfam" id="PF07687"/>
    </source>
</evidence>
<dbReference type="InterPro" id="IPR002933">
    <property type="entry name" value="Peptidase_M20"/>
</dbReference>
<keyword evidence="1" id="KW-0378">Hydrolase</keyword>
<organism evidence="4 5">
    <name type="scientific">Sphingomonas aliaeris</name>
    <dbReference type="NCBI Taxonomy" id="2759526"/>
    <lineage>
        <taxon>Bacteria</taxon>
        <taxon>Pseudomonadati</taxon>
        <taxon>Pseudomonadota</taxon>
        <taxon>Alphaproteobacteria</taxon>
        <taxon>Sphingomonadales</taxon>
        <taxon>Sphingomonadaceae</taxon>
        <taxon>Sphingomonas</taxon>
    </lineage>
</organism>
<dbReference type="InterPro" id="IPR036264">
    <property type="entry name" value="Bact_exopeptidase_dim_dom"/>
</dbReference>
<dbReference type="GO" id="GO:0016805">
    <property type="term" value="F:dipeptidase activity"/>
    <property type="evidence" value="ECO:0007669"/>
    <property type="project" value="TreeGrafter"/>
</dbReference>
<gene>
    <name evidence="4" type="ORF">H5J25_02855</name>
</gene>
<accession>A0A974NVI6</accession>
<keyword evidence="2" id="KW-0732">Signal</keyword>
<dbReference type="EMBL" id="CP061035">
    <property type="protein sequence ID" value="QQV77736.1"/>
    <property type="molecule type" value="Genomic_DNA"/>
</dbReference>
<dbReference type="PANTHER" id="PTHR30575">
    <property type="entry name" value="PEPTIDASE M20"/>
    <property type="match status" value="1"/>
</dbReference>
<dbReference type="InterPro" id="IPR017439">
    <property type="entry name" value="Amidohydrolase"/>
</dbReference>
<dbReference type="GO" id="GO:0005737">
    <property type="term" value="C:cytoplasm"/>
    <property type="evidence" value="ECO:0007669"/>
    <property type="project" value="TreeGrafter"/>
</dbReference>
<dbReference type="PIRSF" id="PIRSF037227">
    <property type="entry name" value="Aminobenzoyl-glu_utiliz_pB"/>
    <property type="match status" value="1"/>
</dbReference>
<dbReference type="InterPro" id="IPR052030">
    <property type="entry name" value="Peptidase_M20/M20A_hydrolases"/>
</dbReference>
<dbReference type="Proteomes" id="UP000595894">
    <property type="component" value="Chromosome"/>
</dbReference>
<dbReference type="InterPro" id="IPR011650">
    <property type="entry name" value="Peptidase_M20_dimer"/>
</dbReference>
<dbReference type="NCBIfam" id="TIGR01891">
    <property type="entry name" value="amidohydrolases"/>
    <property type="match status" value="1"/>
</dbReference>
<evidence type="ECO:0000313" key="4">
    <source>
        <dbReference type="EMBL" id="QQV77736.1"/>
    </source>
</evidence>
<keyword evidence="5" id="KW-1185">Reference proteome</keyword>
<dbReference type="FunFam" id="3.30.70.360:FF:000004">
    <property type="entry name" value="Peptidase M20 domain-containing protein 2"/>
    <property type="match status" value="1"/>
</dbReference>
<dbReference type="GO" id="GO:0071713">
    <property type="term" value="F:para-aminobenzoyl-glutamate hydrolase activity"/>
    <property type="evidence" value="ECO:0007669"/>
    <property type="project" value="TreeGrafter"/>
</dbReference>
<dbReference type="Pfam" id="PF01546">
    <property type="entry name" value="Peptidase_M20"/>
    <property type="match status" value="1"/>
</dbReference>
<dbReference type="AlphaFoldDB" id="A0A974NVI6"/>
<evidence type="ECO:0000256" key="1">
    <source>
        <dbReference type="ARBA" id="ARBA00022801"/>
    </source>
</evidence>
<dbReference type="InterPro" id="IPR017145">
    <property type="entry name" value="Aminobenzoyl-glu_utiliz_pB"/>
</dbReference>
<dbReference type="Gene3D" id="3.30.70.360">
    <property type="match status" value="1"/>
</dbReference>
<dbReference type="SUPFAM" id="SSF53187">
    <property type="entry name" value="Zn-dependent exopeptidases"/>
    <property type="match status" value="1"/>
</dbReference>
<dbReference type="SUPFAM" id="SSF55031">
    <property type="entry name" value="Bacterial exopeptidase dimerisation domain"/>
    <property type="match status" value="1"/>
</dbReference>
<evidence type="ECO:0000313" key="5">
    <source>
        <dbReference type="Proteomes" id="UP000595894"/>
    </source>
</evidence>